<name>A0A081KDT1_9GAMM</name>
<evidence type="ECO:0000313" key="1">
    <source>
        <dbReference type="EMBL" id="KEI72307.1"/>
    </source>
</evidence>
<dbReference type="EMBL" id="JOJP01000001">
    <property type="protein sequence ID" value="KEI72307.1"/>
    <property type="molecule type" value="Genomic_DNA"/>
</dbReference>
<reference evidence="1 2" key="1">
    <citation type="submission" date="2014-06" db="EMBL/GenBank/DDBJ databases">
        <title>Whole Genome Sequences of Three Symbiotic Endozoicomonas Bacteria.</title>
        <authorList>
            <person name="Neave M.J."/>
            <person name="Apprill A."/>
            <person name="Voolstra C.R."/>
        </authorList>
    </citation>
    <scope>NUCLEOTIDE SEQUENCE [LARGE SCALE GENOMIC DNA]</scope>
    <source>
        <strain evidence="1 2">DSM 22380</strain>
    </source>
</reference>
<sequence length="121" mass="13856">MNRCGIILENRCPQISMHMSSLSYEALGSPKHGVYHYQLISAYSTSDRMDVAPFVYDQQKDEYYLVRSGADTSTGFQYSLNKVCLRKEDSSESDNCEDAALDARSYEDPTLHQTIYFNPFQ</sequence>
<keyword evidence="2" id="KW-1185">Reference proteome</keyword>
<evidence type="ECO:0000313" key="2">
    <source>
        <dbReference type="Proteomes" id="UP000027997"/>
    </source>
</evidence>
<gene>
    <name evidence="1" type="ORF">GV64_17640</name>
</gene>
<protein>
    <submittedName>
        <fullName evidence="1">Uncharacterized protein</fullName>
    </submittedName>
</protein>
<organism evidence="1 2">
    <name type="scientific">Endozoicomonas elysicola</name>
    <dbReference type="NCBI Taxonomy" id="305900"/>
    <lineage>
        <taxon>Bacteria</taxon>
        <taxon>Pseudomonadati</taxon>
        <taxon>Pseudomonadota</taxon>
        <taxon>Gammaproteobacteria</taxon>
        <taxon>Oceanospirillales</taxon>
        <taxon>Endozoicomonadaceae</taxon>
        <taxon>Endozoicomonas</taxon>
    </lineage>
</organism>
<dbReference type="AlphaFoldDB" id="A0A081KDT1"/>
<accession>A0A081KDT1</accession>
<dbReference type="Proteomes" id="UP000027997">
    <property type="component" value="Unassembled WGS sequence"/>
</dbReference>
<comment type="caution">
    <text evidence="1">The sequence shown here is derived from an EMBL/GenBank/DDBJ whole genome shotgun (WGS) entry which is preliminary data.</text>
</comment>
<proteinExistence type="predicted"/>